<dbReference type="NCBIfam" id="TIGR00589">
    <property type="entry name" value="ogt"/>
    <property type="match status" value="1"/>
</dbReference>
<evidence type="ECO:0000259" key="9">
    <source>
        <dbReference type="Pfam" id="PF01035"/>
    </source>
</evidence>
<comment type="miscellaneous">
    <text evidence="8">This enzyme catalyzes only one turnover and therefore is not strictly catalytic. According to one definition, an enzyme is a biocatalyst that acts repeatedly and over many reaction cycles.</text>
</comment>
<keyword evidence="6 8" id="KW-0234">DNA repair</keyword>
<feature type="active site" description="Nucleophile; methyl group acceptor" evidence="8">
    <location>
        <position position="121"/>
    </location>
</feature>
<dbReference type="EMBL" id="JBHTKA010000004">
    <property type="protein sequence ID" value="MFD1000588.1"/>
    <property type="molecule type" value="Genomic_DNA"/>
</dbReference>
<dbReference type="InterPro" id="IPR036631">
    <property type="entry name" value="MGMT_N_sf"/>
</dbReference>
<comment type="catalytic activity">
    <reaction evidence="1 8">
        <text>a 4-O-methyl-thymidine in DNA + L-cysteinyl-[protein] = a thymidine in DNA + S-methyl-L-cysteinyl-[protein]</text>
        <dbReference type="Rhea" id="RHEA:53428"/>
        <dbReference type="Rhea" id="RHEA-COMP:10131"/>
        <dbReference type="Rhea" id="RHEA-COMP:10132"/>
        <dbReference type="Rhea" id="RHEA-COMP:13555"/>
        <dbReference type="Rhea" id="RHEA-COMP:13556"/>
        <dbReference type="ChEBI" id="CHEBI:29950"/>
        <dbReference type="ChEBI" id="CHEBI:82612"/>
        <dbReference type="ChEBI" id="CHEBI:137386"/>
        <dbReference type="ChEBI" id="CHEBI:137387"/>
        <dbReference type="EC" id="2.1.1.63"/>
    </reaction>
</comment>
<keyword evidence="5 8" id="KW-0227">DNA damage</keyword>
<dbReference type="Proteomes" id="UP001597112">
    <property type="component" value="Unassembled WGS sequence"/>
</dbReference>
<dbReference type="PROSITE" id="PS00374">
    <property type="entry name" value="MGMT"/>
    <property type="match status" value="1"/>
</dbReference>
<comment type="catalytic activity">
    <reaction evidence="7 8">
        <text>a 6-O-methyl-2'-deoxyguanosine in DNA + L-cysteinyl-[protein] = S-methyl-L-cysteinyl-[protein] + a 2'-deoxyguanosine in DNA</text>
        <dbReference type="Rhea" id="RHEA:24000"/>
        <dbReference type="Rhea" id="RHEA-COMP:10131"/>
        <dbReference type="Rhea" id="RHEA-COMP:10132"/>
        <dbReference type="Rhea" id="RHEA-COMP:11367"/>
        <dbReference type="Rhea" id="RHEA-COMP:11368"/>
        <dbReference type="ChEBI" id="CHEBI:29950"/>
        <dbReference type="ChEBI" id="CHEBI:82612"/>
        <dbReference type="ChEBI" id="CHEBI:85445"/>
        <dbReference type="ChEBI" id="CHEBI:85448"/>
        <dbReference type="EC" id="2.1.1.63"/>
    </reaction>
</comment>
<dbReference type="SUPFAM" id="SSF53155">
    <property type="entry name" value="Methylated DNA-protein cysteine methyltransferase domain"/>
    <property type="match status" value="1"/>
</dbReference>
<dbReference type="InterPro" id="IPR023546">
    <property type="entry name" value="MGMT"/>
</dbReference>
<keyword evidence="4 8" id="KW-0808">Transferase</keyword>
<comment type="caution">
    <text evidence="11">The sequence shown here is derived from an EMBL/GenBank/DDBJ whole genome shotgun (WGS) entry which is preliminary data.</text>
</comment>
<keyword evidence="12" id="KW-1185">Reference proteome</keyword>
<reference evidence="12" key="1">
    <citation type="journal article" date="2019" name="Int. J. Syst. Evol. Microbiol.">
        <title>The Global Catalogue of Microorganisms (GCM) 10K type strain sequencing project: providing services to taxonomists for standard genome sequencing and annotation.</title>
        <authorList>
            <consortium name="The Broad Institute Genomics Platform"/>
            <consortium name="The Broad Institute Genome Sequencing Center for Infectious Disease"/>
            <person name="Wu L."/>
            <person name="Ma J."/>
        </authorList>
    </citation>
    <scope>NUCLEOTIDE SEQUENCE [LARGE SCALE GENOMIC DNA]</scope>
    <source>
        <strain evidence="12">CCUG 58938</strain>
    </source>
</reference>
<evidence type="ECO:0000256" key="3">
    <source>
        <dbReference type="ARBA" id="ARBA00022603"/>
    </source>
</evidence>
<dbReference type="CDD" id="cd06445">
    <property type="entry name" value="ATase"/>
    <property type="match status" value="1"/>
</dbReference>
<dbReference type="Gene3D" id="3.30.160.70">
    <property type="entry name" value="Methylated DNA-protein cysteine methyltransferase domain"/>
    <property type="match status" value="1"/>
</dbReference>
<evidence type="ECO:0000313" key="11">
    <source>
        <dbReference type="EMBL" id="MFD1000588.1"/>
    </source>
</evidence>
<dbReference type="InterPro" id="IPR036388">
    <property type="entry name" value="WH-like_DNA-bd_sf"/>
</dbReference>
<evidence type="ECO:0000259" key="10">
    <source>
        <dbReference type="Pfam" id="PF02870"/>
    </source>
</evidence>
<protein>
    <recommendedName>
        <fullName evidence="8">Methylated-DNA--protein-cysteine methyltransferase</fullName>
        <ecNumber evidence="8">2.1.1.63</ecNumber>
    </recommendedName>
    <alternativeName>
        <fullName evidence="8">6-O-methylguanine-DNA methyltransferase</fullName>
        <shortName evidence="8">MGMT</shortName>
    </alternativeName>
    <alternativeName>
        <fullName evidence="8">O-6-methylguanine-DNA-alkyltransferase</fullName>
    </alternativeName>
</protein>
<comment type="function">
    <text evidence="8">Involved in the cellular defense against the biological effects of O6-methylguanine (O6-MeG) and O4-methylthymine (O4-MeT) in DNA. Repairs the methylated nucleobase in DNA by stoichiometrically transferring the methyl group to a cysteine residue in the enzyme. This is a suicide reaction: the enzyme is irreversibly inactivated.</text>
</comment>
<dbReference type="Pfam" id="PF01035">
    <property type="entry name" value="DNA_binding_1"/>
    <property type="match status" value="1"/>
</dbReference>
<dbReference type="GO" id="GO:0003908">
    <property type="term" value="F:methylated-DNA-[protein]-cysteine S-methyltransferase activity"/>
    <property type="evidence" value="ECO:0007669"/>
    <property type="project" value="UniProtKB-EC"/>
</dbReference>
<evidence type="ECO:0000256" key="6">
    <source>
        <dbReference type="ARBA" id="ARBA00023204"/>
    </source>
</evidence>
<feature type="domain" description="Methylated-DNA-[protein]-cysteine S-methyltransferase DNA binding" evidence="9">
    <location>
        <begin position="70"/>
        <end position="150"/>
    </location>
</feature>
<evidence type="ECO:0000313" key="12">
    <source>
        <dbReference type="Proteomes" id="UP001597112"/>
    </source>
</evidence>
<name>A0ABW3K5S7_9BACT</name>
<dbReference type="HAMAP" id="MF_00772">
    <property type="entry name" value="OGT"/>
    <property type="match status" value="1"/>
</dbReference>
<feature type="domain" description="Methylguanine DNA methyltransferase ribonuclease-like" evidence="10">
    <location>
        <begin position="5"/>
        <end position="66"/>
    </location>
</feature>
<dbReference type="RefSeq" id="WP_377580036.1">
    <property type="nucleotide sequence ID" value="NZ_JBHTKA010000004.1"/>
</dbReference>
<dbReference type="InterPro" id="IPR014048">
    <property type="entry name" value="MethylDNA_cys_MeTrfase_DNA-bd"/>
</dbReference>
<dbReference type="PANTHER" id="PTHR10815">
    <property type="entry name" value="METHYLATED-DNA--PROTEIN-CYSTEINE METHYLTRANSFERASE"/>
    <property type="match status" value="1"/>
</dbReference>
<keyword evidence="2 8" id="KW-0963">Cytoplasm</keyword>
<gene>
    <name evidence="11" type="ORF">ACFQ21_14780</name>
</gene>
<evidence type="ECO:0000256" key="5">
    <source>
        <dbReference type="ARBA" id="ARBA00022763"/>
    </source>
</evidence>
<evidence type="ECO:0000256" key="2">
    <source>
        <dbReference type="ARBA" id="ARBA00022490"/>
    </source>
</evidence>
<dbReference type="InterPro" id="IPR001497">
    <property type="entry name" value="MethylDNA_cys_MeTrfase_AS"/>
</dbReference>
<accession>A0ABW3K5S7</accession>
<comment type="subcellular location">
    <subcellularLocation>
        <location evidence="8">Cytoplasm</location>
    </subcellularLocation>
</comment>
<organism evidence="11 12">
    <name type="scientific">Ohtaekwangia kribbensis</name>
    <dbReference type="NCBI Taxonomy" id="688913"/>
    <lineage>
        <taxon>Bacteria</taxon>
        <taxon>Pseudomonadati</taxon>
        <taxon>Bacteroidota</taxon>
        <taxon>Cytophagia</taxon>
        <taxon>Cytophagales</taxon>
        <taxon>Fulvivirgaceae</taxon>
        <taxon>Ohtaekwangia</taxon>
    </lineage>
</organism>
<dbReference type="Gene3D" id="1.10.10.10">
    <property type="entry name" value="Winged helix-like DNA-binding domain superfamily/Winged helix DNA-binding domain"/>
    <property type="match status" value="1"/>
</dbReference>
<dbReference type="Pfam" id="PF02870">
    <property type="entry name" value="Methyltransf_1N"/>
    <property type="match status" value="1"/>
</dbReference>
<dbReference type="InterPro" id="IPR008332">
    <property type="entry name" value="MethylG_MeTrfase_N"/>
</dbReference>
<keyword evidence="3 8" id="KW-0489">Methyltransferase</keyword>
<proteinExistence type="inferred from homology"/>
<dbReference type="GO" id="GO:0032259">
    <property type="term" value="P:methylation"/>
    <property type="evidence" value="ECO:0007669"/>
    <property type="project" value="UniProtKB-KW"/>
</dbReference>
<evidence type="ECO:0000256" key="7">
    <source>
        <dbReference type="ARBA" id="ARBA00049348"/>
    </source>
</evidence>
<comment type="similarity">
    <text evidence="8">Belongs to the MGMT family.</text>
</comment>
<dbReference type="PANTHER" id="PTHR10815:SF13">
    <property type="entry name" value="METHYLATED-DNA--PROTEIN-CYSTEINE METHYLTRANSFERASE"/>
    <property type="match status" value="1"/>
</dbReference>
<dbReference type="EC" id="2.1.1.63" evidence="8"/>
<dbReference type="InterPro" id="IPR036217">
    <property type="entry name" value="MethylDNA_cys_MeTrfase_DNAb"/>
</dbReference>
<sequence length="158" mass="17737">MQGRAYYSSPVGDLLIESENDKIITVGFLRDSKKEEMPTATTDQCITELEEYFYKGRKFFDVELDLRGSAFQLNVWNALLTIPYGRTASYEDIAIRVGDMKSIRAVGLANGQNPIAIIVPCHRVIGKNGNLIGYGGGLENKEWLLYHEGAIRKQLSLF</sequence>
<evidence type="ECO:0000256" key="8">
    <source>
        <dbReference type="HAMAP-Rule" id="MF_00772"/>
    </source>
</evidence>
<evidence type="ECO:0000256" key="1">
    <source>
        <dbReference type="ARBA" id="ARBA00001286"/>
    </source>
</evidence>
<dbReference type="SUPFAM" id="SSF46767">
    <property type="entry name" value="Methylated DNA-protein cysteine methyltransferase, C-terminal domain"/>
    <property type="match status" value="1"/>
</dbReference>
<evidence type="ECO:0000256" key="4">
    <source>
        <dbReference type="ARBA" id="ARBA00022679"/>
    </source>
</evidence>